<keyword evidence="2" id="KW-1185">Reference proteome</keyword>
<feature type="non-terminal residue" evidence="1">
    <location>
        <position position="1"/>
    </location>
</feature>
<organism evidence="1">
    <name type="scientific">Mytilinidion resinicola</name>
    <dbReference type="NCBI Taxonomy" id="574789"/>
    <lineage>
        <taxon>Eukaryota</taxon>
        <taxon>Fungi</taxon>
        <taxon>Dikarya</taxon>
        <taxon>Ascomycota</taxon>
        <taxon>Pezizomycotina</taxon>
        <taxon>Dothideomycetes</taxon>
        <taxon>Pleosporomycetidae</taxon>
        <taxon>Mytilinidiales</taxon>
        <taxon>Mytilinidiaceae</taxon>
        <taxon>Mytilinidion</taxon>
    </lineage>
</organism>
<dbReference type="RefSeq" id="XP_033571419.1">
    <property type="nucleotide sequence ID" value="XM_033716074.1"/>
</dbReference>
<gene>
    <name evidence="1 3" type="ORF">BDZ99DRAFT_397979</name>
</gene>
<evidence type="ECO:0000313" key="2">
    <source>
        <dbReference type="Proteomes" id="UP000504636"/>
    </source>
</evidence>
<sequence length="178" mass="19346">PRLSLSPSKFTNKEYKRFARADAHAAKEKQVSESVIPIIEGKIADARCRSGGIPFTNLDPLTDGTLTPGNPDIYYGARPEQLARKVRDEIGGQITPSTQHEDAHDLPLAPNFFLAAKGPDGSLAVAGRQAYYDGALGARGMHSLQLYGKDKPVSDNNAYTVTSIYHGGTFKMYTSYRA</sequence>
<dbReference type="GeneID" id="54456967"/>
<proteinExistence type="predicted"/>
<name>A0A6A6Y8K1_9PEZI</name>
<dbReference type="OrthoDB" id="5336565at2759"/>
<accession>A0A6A6Y8K1</accession>
<reference evidence="3" key="3">
    <citation type="submission" date="2025-04" db="UniProtKB">
        <authorList>
            <consortium name="RefSeq"/>
        </authorList>
    </citation>
    <scope>IDENTIFICATION</scope>
    <source>
        <strain evidence="3">CBS 304.34</strain>
    </source>
</reference>
<evidence type="ECO:0000313" key="3">
    <source>
        <dbReference type="RefSeq" id="XP_033571419.1"/>
    </source>
</evidence>
<protein>
    <submittedName>
        <fullName evidence="1 3">Uncharacterized protein</fullName>
    </submittedName>
</protein>
<evidence type="ECO:0000313" key="1">
    <source>
        <dbReference type="EMBL" id="KAF2804455.1"/>
    </source>
</evidence>
<dbReference type="Proteomes" id="UP000504636">
    <property type="component" value="Unplaced"/>
</dbReference>
<dbReference type="EMBL" id="MU003713">
    <property type="protein sequence ID" value="KAF2804455.1"/>
    <property type="molecule type" value="Genomic_DNA"/>
</dbReference>
<dbReference type="AlphaFoldDB" id="A0A6A6Y8K1"/>
<reference evidence="3" key="2">
    <citation type="submission" date="2020-04" db="EMBL/GenBank/DDBJ databases">
        <authorList>
            <consortium name="NCBI Genome Project"/>
        </authorList>
    </citation>
    <scope>NUCLEOTIDE SEQUENCE</scope>
    <source>
        <strain evidence="3">CBS 304.34</strain>
    </source>
</reference>
<reference evidence="1 3" key="1">
    <citation type="journal article" date="2020" name="Stud. Mycol.">
        <title>101 Dothideomycetes genomes: a test case for predicting lifestyles and emergence of pathogens.</title>
        <authorList>
            <person name="Haridas S."/>
            <person name="Albert R."/>
            <person name="Binder M."/>
            <person name="Bloem J."/>
            <person name="Labutti K."/>
            <person name="Salamov A."/>
            <person name="Andreopoulos B."/>
            <person name="Baker S."/>
            <person name="Barry K."/>
            <person name="Bills G."/>
            <person name="Bluhm B."/>
            <person name="Cannon C."/>
            <person name="Castanera R."/>
            <person name="Culley D."/>
            <person name="Daum C."/>
            <person name="Ezra D."/>
            <person name="Gonzalez J."/>
            <person name="Henrissat B."/>
            <person name="Kuo A."/>
            <person name="Liang C."/>
            <person name="Lipzen A."/>
            <person name="Lutzoni F."/>
            <person name="Magnuson J."/>
            <person name="Mondo S."/>
            <person name="Nolan M."/>
            <person name="Ohm R."/>
            <person name="Pangilinan J."/>
            <person name="Park H.-J."/>
            <person name="Ramirez L."/>
            <person name="Alfaro M."/>
            <person name="Sun H."/>
            <person name="Tritt A."/>
            <person name="Yoshinaga Y."/>
            <person name="Zwiers L.-H."/>
            <person name="Turgeon B."/>
            <person name="Goodwin S."/>
            <person name="Spatafora J."/>
            <person name="Crous P."/>
            <person name="Grigoriev I."/>
        </authorList>
    </citation>
    <scope>NUCLEOTIDE SEQUENCE</scope>
    <source>
        <strain evidence="1 3">CBS 304.34</strain>
    </source>
</reference>